<feature type="region of interest" description="Disordered" evidence="3">
    <location>
        <begin position="636"/>
        <end position="852"/>
    </location>
</feature>
<evidence type="ECO:0000256" key="2">
    <source>
        <dbReference type="PROSITE-ProRule" id="PRU00460"/>
    </source>
</evidence>
<feature type="compositionally biased region" description="Polar residues" evidence="3">
    <location>
        <begin position="732"/>
        <end position="742"/>
    </location>
</feature>
<dbReference type="CDD" id="cd00055">
    <property type="entry name" value="EGF_Lam"/>
    <property type="match status" value="2"/>
</dbReference>
<dbReference type="PRINTS" id="PR00011">
    <property type="entry name" value="EGFLAMININ"/>
</dbReference>
<feature type="compositionally biased region" description="Polar residues" evidence="3">
    <location>
        <begin position="640"/>
        <end position="651"/>
    </location>
</feature>
<evidence type="ECO:0000256" key="4">
    <source>
        <dbReference type="SAM" id="Phobius"/>
    </source>
</evidence>
<dbReference type="PANTHER" id="PTHR24043:SF8">
    <property type="entry name" value="EGF-LIKE DOMAIN-CONTAINING PROTEIN"/>
    <property type="match status" value="1"/>
</dbReference>
<feature type="compositionally biased region" description="Acidic residues" evidence="3">
    <location>
        <begin position="713"/>
        <end position="728"/>
    </location>
</feature>
<feature type="compositionally biased region" description="Basic and acidic residues" evidence="3">
    <location>
        <begin position="686"/>
        <end position="697"/>
    </location>
</feature>
<dbReference type="InterPro" id="IPR000742">
    <property type="entry name" value="EGF"/>
</dbReference>
<dbReference type="InterPro" id="IPR002049">
    <property type="entry name" value="LE_dom"/>
</dbReference>
<keyword evidence="4" id="KW-0472">Membrane</keyword>
<feature type="compositionally biased region" description="Acidic residues" evidence="3">
    <location>
        <begin position="774"/>
        <end position="786"/>
    </location>
</feature>
<dbReference type="Proteomes" id="UP001164746">
    <property type="component" value="Chromosome 4"/>
</dbReference>
<evidence type="ECO:0000256" key="3">
    <source>
        <dbReference type="SAM" id="MobiDB-lite"/>
    </source>
</evidence>
<dbReference type="InterPro" id="IPR042635">
    <property type="entry name" value="MEGF10/SREC1/2-like"/>
</dbReference>
<feature type="chain" id="PRO_5047037486" evidence="5">
    <location>
        <begin position="18"/>
        <end position="852"/>
    </location>
</feature>
<reference evidence="7" key="1">
    <citation type="submission" date="2022-11" db="EMBL/GenBank/DDBJ databases">
        <title>Centuries of genome instability and evolution in soft-shell clam transmissible cancer (bioRxiv).</title>
        <authorList>
            <person name="Hart S.F.M."/>
            <person name="Yonemitsu M.A."/>
            <person name="Giersch R.M."/>
            <person name="Beal B.F."/>
            <person name="Arriagada G."/>
            <person name="Davis B.W."/>
            <person name="Ostrander E.A."/>
            <person name="Goff S.P."/>
            <person name="Metzger M.J."/>
        </authorList>
    </citation>
    <scope>NUCLEOTIDE SEQUENCE</scope>
    <source>
        <strain evidence="7">MELC-2E11</strain>
        <tissue evidence="7">Siphon/mantle</tissue>
    </source>
</reference>
<keyword evidence="4" id="KW-0812">Transmembrane</keyword>
<evidence type="ECO:0000259" key="6">
    <source>
        <dbReference type="PROSITE" id="PS50027"/>
    </source>
</evidence>
<feature type="compositionally biased region" description="Basic and acidic residues" evidence="3">
    <location>
        <begin position="746"/>
        <end position="764"/>
    </location>
</feature>
<accession>A0ABY7E1P5</accession>
<sequence>MDLLSFWTLVLLAAVLAMDVGCWAIEDQEVCANGTSNYTMIERYVLITKMRTEVVVTASNVTKCCPGFDEKNKSCSEGCGSGTYGTNCDLNCSCPTGAFDNCDRDTGYCLCKPGLKGPNCSDECLDGRYGSNCTHSCTCQNNSTCDRATGTCNCSSVRGWTGSSCEEECDAGTYGEDCQHNCTCNGNQKCGRVTGNCTCMAGLTGPNCTEVCIPGFYGDACANNCSSICTGTNYCHHVSGTCICLGRKGENCSNECDAGTYGEDCQQNCTCNGNQTCDHVTGNCTCIAGLTGPNCTEECTNYTYGIDCAENCTCMGKYTESCNKQTGHCTCTAGYMGDTCDEDTTHSDAMKPGWLDFVVVNWIYFAIGAGVFVFLVVVTIAVVCYCRLNRRKRSNKEKPEEEFPAAFANQENSEKKATSNDTVDVLQDTVCETSGLEVSDHSKPNRNASEVDEHKAAAITGALSKESDSMSTDIHTEKPLTRTYEEPPDFVEPKHISDEVEYDSAEYLVETVREKPETTNTVNIEDEDDYDVHGNQTSITSDKLNEYNTFQDVIDIIRKASIADDASSDEYDMLNSQSTRAKSTHTTAEYSSFEITRHLSIDENDENSEDDEMYNKLETKQKVAKRIAHPNYNRVKINSELGSDNGVTDPTSKPRDASVKSKVLRESGKSKYNQDSNQGSEAGTTKSERDEGNEKKNNLFCVGSDKEKYDQENNCDDLYDECGPEDDDSKPAGQNKQTTRLSFQPKEPETALYEDCKDSDHDSDNNNANKSDDGEVVYEDVSDCSDTESTQLDEIGAMNKQKTNGGHSSDEKRAIKDNKAVQNPVTDAQIRSKPKRAHERRKEDYEVFELNT</sequence>
<protein>
    <submittedName>
        <fullName evidence="7">MEGF6-like protein</fullName>
    </submittedName>
</protein>
<keyword evidence="5" id="KW-0732">Signal</keyword>
<comment type="caution">
    <text evidence="2">Lacks conserved residue(s) required for the propagation of feature annotation.</text>
</comment>
<feature type="region of interest" description="Disordered" evidence="3">
    <location>
        <begin position="397"/>
        <end position="421"/>
    </location>
</feature>
<feature type="compositionally biased region" description="Basic and acidic residues" evidence="3">
    <location>
        <begin position="652"/>
        <end position="669"/>
    </location>
</feature>
<keyword evidence="1" id="KW-0245">EGF-like domain</keyword>
<feature type="compositionally biased region" description="Basic and acidic residues" evidence="3">
    <location>
        <begin position="438"/>
        <end position="454"/>
    </location>
</feature>
<keyword evidence="4" id="KW-1133">Transmembrane helix</keyword>
<dbReference type="Gene3D" id="2.170.300.10">
    <property type="entry name" value="Tie2 ligand-binding domain superfamily"/>
    <property type="match status" value="3"/>
</dbReference>
<organism evidence="7 8">
    <name type="scientific">Mya arenaria</name>
    <name type="common">Soft-shell clam</name>
    <dbReference type="NCBI Taxonomy" id="6604"/>
    <lineage>
        <taxon>Eukaryota</taxon>
        <taxon>Metazoa</taxon>
        <taxon>Spiralia</taxon>
        <taxon>Lophotrochozoa</taxon>
        <taxon>Mollusca</taxon>
        <taxon>Bivalvia</taxon>
        <taxon>Autobranchia</taxon>
        <taxon>Heteroconchia</taxon>
        <taxon>Euheterodonta</taxon>
        <taxon>Imparidentia</taxon>
        <taxon>Neoheterodontei</taxon>
        <taxon>Myida</taxon>
        <taxon>Myoidea</taxon>
        <taxon>Myidae</taxon>
        <taxon>Mya</taxon>
    </lineage>
</organism>
<keyword evidence="8" id="KW-1185">Reference proteome</keyword>
<dbReference type="SMART" id="SM00181">
    <property type="entry name" value="EGF"/>
    <property type="match status" value="5"/>
</dbReference>
<evidence type="ECO:0000256" key="5">
    <source>
        <dbReference type="SAM" id="SignalP"/>
    </source>
</evidence>
<dbReference type="PROSITE" id="PS50027">
    <property type="entry name" value="EGF_LAM_2"/>
    <property type="match status" value="1"/>
</dbReference>
<dbReference type="EMBL" id="CP111015">
    <property type="protein sequence ID" value="WAR02431.1"/>
    <property type="molecule type" value="Genomic_DNA"/>
</dbReference>
<dbReference type="Pfam" id="PF00053">
    <property type="entry name" value="EGF_laminin"/>
    <property type="match status" value="3"/>
</dbReference>
<feature type="region of interest" description="Disordered" evidence="3">
    <location>
        <begin position="435"/>
        <end position="454"/>
    </location>
</feature>
<keyword evidence="2" id="KW-0424">Laminin EGF-like domain</keyword>
<feature type="domain" description="Laminin EGF-like" evidence="6">
    <location>
        <begin position="92"/>
        <end position="141"/>
    </location>
</feature>
<feature type="disulfide bond" evidence="2">
    <location>
        <begin position="111"/>
        <end position="120"/>
    </location>
</feature>
<feature type="compositionally biased region" description="Polar residues" evidence="3">
    <location>
        <begin position="670"/>
        <end position="685"/>
    </location>
</feature>
<feature type="transmembrane region" description="Helical" evidence="4">
    <location>
        <begin position="362"/>
        <end position="388"/>
    </location>
</feature>
<gene>
    <name evidence="7" type="ORF">MAR_008989</name>
</gene>
<evidence type="ECO:0000256" key="1">
    <source>
        <dbReference type="ARBA" id="ARBA00022536"/>
    </source>
</evidence>
<name>A0ABY7E1P5_MYAAR</name>
<keyword evidence="2" id="KW-1015">Disulfide bond</keyword>
<dbReference type="PANTHER" id="PTHR24043">
    <property type="entry name" value="SCAVENGER RECEPTOR CLASS F"/>
    <property type="match status" value="1"/>
</dbReference>
<evidence type="ECO:0000313" key="7">
    <source>
        <dbReference type="EMBL" id="WAR02431.1"/>
    </source>
</evidence>
<proteinExistence type="predicted"/>
<evidence type="ECO:0000313" key="8">
    <source>
        <dbReference type="Proteomes" id="UP001164746"/>
    </source>
</evidence>
<dbReference type="SMART" id="SM00180">
    <property type="entry name" value="EGF_Lam"/>
    <property type="match status" value="5"/>
</dbReference>
<feature type="compositionally biased region" description="Basic and acidic residues" evidence="3">
    <location>
        <begin position="808"/>
        <end position="819"/>
    </location>
</feature>
<feature type="signal peptide" evidence="5">
    <location>
        <begin position="1"/>
        <end position="17"/>
    </location>
</feature>